<feature type="domain" description="E3 UFM1-protein ligase 1-like N-terminal" evidence="8">
    <location>
        <begin position="6"/>
        <end position="263"/>
    </location>
</feature>
<evidence type="ECO:0000259" key="8">
    <source>
        <dbReference type="Pfam" id="PF09743"/>
    </source>
</evidence>
<dbReference type="OrthoDB" id="10258297at2759"/>
<dbReference type="GO" id="GO:0005789">
    <property type="term" value="C:endoplasmic reticulum membrane"/>
    <property type="evidence" value="ECO:0007669"/>
    <property type="project" value="TreeGrafter"/>
</dbReference>
<dbReference type="Pfam" id="PF23659">
    <property type="entry name" value="UFL1"/>
    <property type="match status" value="1"/>
</dbReference>
<comment type="function">
    <text evidence="1">E3 UFM1-protein ligase that mediates ufmylation of target proteins.</text>
</comment>
<feature type="region of interest" description="Disordered" evidence="7">
    <location>
        <begin position="377"/>
        <end position="436"/>
    </location>
</feature>
<dbReference type="InterPro" id="IPR056761">
    <property type="entry name" value="Ufl1-like_C"/>
</dbReference>
<dbReference type="Proteomes" id="UP000625711">
    <property type="component" value="Unassembled WGS sequence"/>
</dbReference>
<dbReference type="Pfam" id="PF25870">
    <property type="entry name" value="WHD_UFL1_5th"/>
    <property type="match status" value="1"/>
</dbReference>
<evidence type="ECO:0000256" key="5">
    <source>
        <dbReference type="ARBA" id="ARBA00022786"/>
    </source>
</evidence>
<evidence type="ECO:0000256" key="2">
    <source>
        <dbReference type="ARBA" id="ARBA00010789"/>
    </source>
</evidence>
<dbReference type="InterPro" id="IPR056579">
    <property type="entry name" value="Ufl1_N"/>
</dbReference>
<keyword evidence="5" id="KW-0833">Ubl conjugation pathway</keyword>
<evidence type="ECO:0000259" key="10">
    <source>
        <dbReference type="Pfam" id="PF25041"/>
    </source>
</evidence>
<feature type="domain" description="E3 UFM1-protein ligase 1-like" evidence="9">
    <location>
        <begin position="482"/>
        <end position="587"/>
    </location>
</feature>
<evidence type="ECO:0000259" key="9">
    <source>
        <dbReference type="Pfam" id="PF23659"/>
    </source>
</evidence>
<evidence type="ECO:0000313" key="11">
    <source>
        <dbReference type="EMBL" id="KAF7284282.1"/>
    </source>
</evidence>
<proteinExistence type="inferred from homology"/>
<evidence type="ECO:0000256" key="7">
    <source>
        <dbReference type="SAM" id="MobiDB-lite"/>
    </source>
</evidence>
<gene>
    <name evidence="11" type="ORF">GWI33_022272</name>
</gene>
<evidence type="ECO:0000256" key="4">
    <source>
        <dbReference type="ARBA" id="ARBA00022679"/>
    </source>
</evidence>
<reference evidence="11" key="1">
    <citation type="submission" date="2020-08" db="EMBL/GenBank/DDBJ databases">
        <title>Genome sequencing and assembly of the red palm weevil Rhynchophorus ferrugineus.</title>
        <authorList>
            <person name="Dias G.B."/>
            <person name="Bergman C.M."/>
            <person name="Manee M."/>
        </authorList>
    </citation>
    <scope>NUCLEOTIDE SEQUENCE</scope>
    <source>
        <strain evidence="11">AA-2017</strain>
        <tissue evidence="11">Whole larva</tissue>
    </source>
</reference>
<comment type="caution">
    <text evidence="11">The sequence shown here is derived from an EMBL/GenBank/DDBJ whole genome shotgun (WGS) entry which is preliminary data.</text>
</comment>
<dbReference type="GO" id="GO:0061666">
    <property type="term" value="F:UFM1 ligase activity"/>
    <property type="evidence" value="ECO:0007669"/>
    <property type="project" value="InterPro"/>
</dbReference>
<evidence type="ECO:0000313" key="12">
    <source>
        <dbReference type="Proteomes" id="UP000625711"/>
    </source>
</evidence>
<sequence length="705" mass="79859">MADWDEIKRLAADFQKVQLSSTTQRLSERNCVEIVSWLIEKKLIELIFTSDGKEYLTSSQLISDIQNELYVAGGRINLVELAKIIGVDLAHINTHINEVLKGRKDIHNILGQLIDSSYIVRIAGEINEKLQQQGQINQQVLEKYLDKLIFGKQDKNDAKVFFTEAFIARSKSKLRGALLGLTKPTPVASILSHVSISEKLFFSLFDQSCGYGSLTSKLPGAQYIPSSYSRSQVEWVNNFFRQNGYLEFDALMRIGITDYKTYLKKQLPNEDLLYLESTVISKRILDRVEADIEECIASKSYVDLQSNLPSVFTSRDIEILLNEILSGQNKLQTIVLQDFVLSKLFLENFLCKCDELVKEKATDSVQSGKYQQYITDLHSHQHKPQKNEDVDERVDKKEERRKKAAGGKTGGGTQGRETKTRSTKKHTRGVSKIDDNDETEADIKKTFEILTESDVAYATQDYLEEEGLDILTDSITSYLTPMLNVRGYQIATELFQSTVADRTANHYLKKVSNCFLLIFNHTVETMSNVVTDNFNNEQRLKFVNELPPEFKNAFLPLAKSLTGQSIDDFMTAADLALAACSMIIKKVDKKKDRAVVLNHKHELLEKLNNCDDVALVLHLATLAIFTTATQCMLHASGRHITTILAFLKPYLSTDHFSELMSYHDFVTLMLSNGSEAENAKEKLMEKVQTIKGIATEFKKTQIEKT</sequence>
<dbReference type="InterPro" id="IPR056580">
    <property type="entry name" value="Ufl1_dom"/>
</dbReference>
<protein>
    <recommendedName>
        <fullName evidence="3">E3 UFM1-protein ligase 1 homolog</fullName>
    </recommendedName>
    <alternativeName>
        <fullName evidence="6">E3 UFM1-protein transferase 1 homolog</fullName>
    </alternativeName>
</protein>
<evidence type="ECO:0000256" key="3">
    <source>
        <dbReference type="ARBA" id="ARBA00014160"/>
    </source>
</evidence>
<organism evidence="11 12">
    <name type="scientific">Rhynchophorus ferrugineus</name>
    <name type="common">Red palm weevil</name>
    <name type="synonym">Curculio ferrugineus</name>
    <dbReference type="NCBI Taxonomy" id="354439"/>
    <lineage>
        <taxon>Eukaryota</taxon>
        <taxon>Metazoa</taxon>
        <taxon>Ecdysozoa</taxon>
        <taxon>Arthropoda</taxon>
        <taxon>Hexapoda</taxon>
        <taxon>Insecta</taxon>
        <taxon>Pterygota</taxon>
        <taxon>Neoptera</taxon>
        <taxon>Endopterygota</taxon>
        <taxon>Coleoptera</taxon>
        <taxon>Polyphaga</taxon>
        <taxon>Cucujiformia</taxon>
        <taxon>Curculionidae</taxon>
        <taxon>Dryophthorinae</taxon>
        <taxon>Rhynchophorus</taxon>
    </lineage>
</organism>
<name>A0A834INM0_RHYFE</name>
<keyword evidence="4" id="KW-0808">Transferase</keyword>
<dbReference type="Pfam" id="PF09743">
    <property type="entry name" value="E3_UFM1_ligase"/>
    <property type="match status" value="1"/>
</dbReference>
<dbReference type="GO" id="GO:0032434">
    <property type="term" value="P:regulation of proteasomal ubiquitin-dependent protein catabolic process"/>
    <property type="evidence" value="ECO:0007669"/>
    <property type="project" value="TreeGrafter"/>
</dbReference>
<dbReference type="PANTHER" id="PTHR31057:SF0">
    <property type="entry name" value="E3 UFM1-PROTEIN LIGASE 1"/>
    <property type="match status" value="1"/>
</dbReference>
<dbReference type="PANTHER" id="PTHR31057">
    <property type="entry name" value="E3 UFM1-PROTEIN LIGASE 1"/>
    <property type="match status" value="1"/>
</dbReference>
<dbReference type="InterPro" id="IPR018611">
    <property type="entry name" value="Ufl1"/>
</dbReference>
<dbReference type="Pfam" id="PF25041">
    <property type="entry name" value="UFL1_C"/>
    <property type="match status" value="1"/>
</dbReference>
<evidence type="ECO:0000256" key="6">
    <source>
        <dbReference type="ARBA" id="ARBA00030452"/>
    </source>
</evidence>
<keyword evidence="12" id="KW-1185">Reference proteome</keyword>
<dbReference type="GO" id="GO:0034976">
    <property type="term" value="P:response to endoplasmic reticulum stress"/>
    <property type="evidence" value="ECO:0007669"/>
    <property type="project" value="TreeGrafter"/>
</dbReference>
<feature type="domain" description="E3 UFM1-protein ligase-like C-terminal" evidence="10">
    <location>
        <begin position="592"/>
        <end position="688"/>
    </location>
</feature>
<dbReference type="AlphaFoldDB" id="A0A834INM0"/>
<comment type="similarity">
    <text evidence="2">Belongs to the UFL1 family.</text>
</comment>
<accession>A0A834INM0</accession>
<dbReference type="EMBL" id="JAACXV010000079">
    <property type="protein sequence ID" value="KAF7284282.1"/>
    <property type="molecule type" value="Genomic_DNA"/>
</dbReference>
<evidence type="ECO:0000256" key="1">
    <source>
        <dbReference type="ARBA" id="ARBA00003950"/>
    </source>
</evidence>
<feature type="compositionally biased region" description="Basic and acidic residues" evidence="7">
    <location>
        <begin position="385"/>
        <end position="398"/>
    </location>
</feature>
<dbReference type="GO" id="GO:1990592">
    <property type="term" value="P:protein K69-linked ufmylation"/>
    <property type="evidence" value="ECO:0007669"/>
    <property type="project" value="TreeGrafter"/>
</dbReference>